<name>A0A6H9Z9K2_9ACTN</name>
<keyword evidence="3" id="KW-0012">Acyltransferase</keyword>
<feature type="transmembrane region" description="Helical" evidence="1">
    <location>
        <begin position="163"/>
        <end position="184"/>
    </location>
</feature>
<dbReference type="GO" id="GO:0009103">
    <property type="term" value="P:lipopolysaccharide biosynthetic process"/>
    <property type="evidence" value="ECO:0007669"/>
    <property type="project" value="TreeGrafter"/>
</dbReference>
<dbReference type="PANTHER" id="PTHR23028:SF53">
    <property type="entry name" value="ACYL_TRANSF_3 DOMAIN-CONTAINING PROTEIN"/>
    <property type="match status" value="1"/>
</dbReference>
<keyword evidence="1" id="KW-0472">Membrane</keyword>
<reference evidence="3 4" key="1">
    <citation type="submission" date="2019-09" db="EMBL/GenBank/DDBJ databases">
        <title>Actinomadura physcomitrii sp. nov., a novel actinomycete isolated from moss [Physcomitrium sphaericum (Ludw) Fuernr].</title>
        <authorList>
            <person name="Zhuang X."/>
            <person name="Liu C."/>
        </authorList>
    </citation>
    <scope>NUCLEOTIDE SEQUENCE [LARGE SCALE GENOMIC DNA]</scope>
    <source>
        <strain evidence="3 4">HMC1</strain>
    </source>
</reference>
<dbReference type="Proteomes" id="UP000468735">
    <property type="component" value="Unassembled WGS sequence"/>
</dbReference>
<comment type="caution">
    <text evidence="3">The sequence shown here is derived from an EMBL/GenBank/DDBJ whole genome shotgun (WGS) entry which is preliminary data.</text>
</comment>
<dbReference type="InterPro" id="IPR050879">
    <property type="entry name" value="Acyltransferase_3"/>
</dbReference>
<gene>
    <name evidence="3" type="ORF">F8566_04150</name>
</gene>
<dbReference type="InterPro" id="IPR002656">
    <property type="entry name" value="Acyl_transf_3_dom"/>
</dbReference>
<feature type="domain" description="Acyltransferase 3" evidence="2">
    <location>
        <begin position="1"/>
        <end position="362"/>
    </location>
</feature>
<evidence type="ECO:0000313" key="4">
    <source>
        <dbReference type="Proteomes" id="UP000468735"/>
    </source>
</evidence>
<organism evidence="3 4">
    <name type="scientific">Actinomadura rudentiformis</name>
    <dbReference type="NCBI Taxonomy" id="359158"/>
    <lineage>
        <taxon>Bacteria</taxon>
        <taxon>Bacillati</taxon>
        <taxon>Actinomycetota</taxon>
        <taxon>Actinomycetes</taxon>
        <taxon>Streptosporangiales</taxon>
        <taxon>Thermomonosporaceae</taxon>
        <taxon>Actinomadura</taxon>
    </lineage>
</organism>
<dbReference type="GO" id="GO:0016747">
    <property type="term" value="F:acyltransferase activity, transferring groups other than amino-acyl groups"/>
    <property type="evidence" value="ECO:0007669"/>
    <property type="project" value="InterPro"/>
</dbReference>
<dbReference type="PANTHER" id="PTHR23028">
    <property type="entry name" value="ACETYLTRANSFERASE"/>
    <property type="match status" value="1"/>
</dbReference>
<dbReference type="GO" id="GO:0016020">
    <property type="term" value="C:membrane"/>
    <property type="evidence" value="ECO:0007669"/>
    <property type="project" value="TreeGrafter"/>
</dbReference>
<feature type="transmembrane region" description="Helical" evidence="1">
    <location>
        <begin position="236"/>
        <end position="256"/>
    </location>
</feature>
<dbReference type="OrthoDB" id="5242306at2"/>
<feature type="transmembrane region" description="Helical" evidence="1">
    <location>
        <begin position="196"/>
        <end position="215"/>
    </location>
</feature>
<keyword evidence="4" id="KW-1185">Reference proteome</keyword>
<keyword evidence="1" id="KW-1133">Transmembrane helix</keyword>
<protein>
    <submittedName>
        <fullName evidence="3">Acyltransferase</fullName>
    </submittedName>
</protein>
<feature type="transmembrane region" description="Helical" evidence="1">
    <location>
        <begin position="276"/>
        <end position="296"/>
    </location>
</feature>
<dbReference type="AlphaFoldDB" id="A0A6H9Z9K2"/>
<dbReference type="Pfam" id="PF01757">
    <property type="entry name" value="Acyl_transf_3"/>
    <property type="match status" value="1"/>
</dbReference>
<feature type="transmembrane region" description="Helical" evidence="1">
    <location>
        <begin position="67"/>
        <end position="86"/>
    </location>
</feature>
<dbReference type="EMBL" id="WBMT01000002">
    <property type="protein sequence ID" value="KAB2351866.1"/>
    <property type="molecule type" value="Genomic_DNA"/>
</dbReference>
<evidence type="ECO:0000259" key="2">
    <source>
        <dbReference type="Pfam" id="PF01757"/>
    </source>
</evidence>
<keyword evidence="1" id="KW-0812">Transmembrane</keyword>
<sequence length="391" mass="43200">MVLLFHVAASTGYLTRQGALPSLLSRGEIGVPIFFTLSGLLLYRPWAAAALGLRPAPGTGGYLWKRALRLLPAYWALVVVTMVMYAEDHLTDIWTWLSLATLTYSYDPHPWWNNYLGPNGMGQIWSLTVEAAFYVALPFLAFLLRLWAKRAGEDVGARARRLLYGLGGYSLISMVYALGVSYTSNEGFYGNWLPRYLIWFAIGMALAVVSVWAHAESDQSPAGEGDRPVGRFCRTVAASWGMCWITAALLYCVSSTPLTGVSRFIAASAWTTELHIVLYGLVAAFLIAPVALAPADHPATRQILGNRVMAFLGKISYSVFLWQFVVIYVWFDITNHPPFTGNLLVDFPVCTLLTVGVSTLSYYLIESPVRRLGTRRRTSVRRQPVGDGVPG</sequence>
<keyword evidence="3" id="KW-0808">Transferase</keyword>
<feature type="transmembrane region" description="Helical" evidence="1">
    <location>
        <begin position="343"/>
        <end position="365"/>
    </location>
</feature>
<evidence type="ECO:0000256" key="1">
    <source>
        <dbReference type="SAM" id="Phobius"/>
    </source>
</evidence>
<feature type="transmembrane region" description="Helical" evidence="1">
    <location>
        <begin position="29"/>
        <end position="46"/>
    </location>
</feature>
<evidence type="ECO:0000313" key="3">
    <source>
        <dbReference type="EMBL" id="KAB2351866.1"/>
    </source>
</evidence>
<feature type="transmembrane region" description="Helical" evidence="1">
    <location>
        <begin position="124"/>
        <end position="143"/>
    </location>
</feature>
<accession>A0A6H9Z9K2</accession>
<feature type="transmembrane region" description="Helical" evidence="1">
    <location>
        <begin position="308"/>
        <end position="331"/>
    </location>
</feature>
<proteinExistence type="predicted"/>